<sequence>PKWKESIDQHLGFLEFENTEDEVLAAFDIRISSLCFNVNQCPEQIE</sequence>
<accession>V9EU63</accession>
<proteinExistence type="predicted"/>
<gene>
    <name evidence="1" type="ORF">F443_12131</name>
</gene>
<reference evidence="1 2" key="1">
    <citation type="submission" date="2013-11" db="EMBL/GenBank/DDBJ databases">
        <title>The Genome Sequence of Phytophthora parasitica P1569.</title>
        <authorList>
            <consortium name="The Broad Institute Genomics Platform"/>
            <person name="Russ C."/>
            <person name="Tyler B."/>
            <person name="Panabieres F."/>
            <person name="Shan W."/>
            <person name="Tripathy S."/>
            <person name="Grunwald N."/>
            <person name="Machado M."/>
            <person name="Johnson C.S."/>
            <person name="Arredondo F."/>
            <person name="Hong C."/>
            <person name="Coffey M."/>
            <person name="Young S.K."/>
            <person name="Zeng Q."/>
            <person name="Gargeya S."/>
            <person name="Fitzgerald M."/>
            <person name="Abouelleil A."/>
            <person name="Alvarado L."/>
            <person name="Chapman S.B."/>
            <person name="Gainer-Dewar J."/>
            <person name="Goldberg J."/>
            <person name="Griggs A."/>
            <person name="Gujja S."/>
            <person name="Hansen M."/>
            <person name="Howarth C."/>
            <person name="Imamovic A."/>
            <person name="Ireland A."/>
            <person name="Larimer J."/>
            <person name="McCowan C."/>
            <person name="Murphy C."/>
            <person name="Pearson M."/>
            <person name="Poon T.W."/>
            <person name="Priest M."/>
            <person name="Roberts A."/>
            <person name="Saif S."/>
            <person name="Shea T."/>
            <person name="Sykes S."/>
            <person name="Wortman J."/>
            <person name="Nusbaum C."/>
            <person name="Birren B."/>
        </authorList>
    </citation>
    <scope>NUCLEOTIDE SEQUENCE [LARGE SCALE GENOMIC DNA]</scope>
    <source>
        <strain evidence="1 2">P1569</strain>
    </source>
</reference>
<evidence type="ECO:0000313" key="1">
    <source>
        <dbReference type="EMBL" id="ETI42804.1"/>
    </source>
</evidence>
<protein>
    <submittedName>
        <fullName evidence="1">Uncharacterized protein</fullName>
    </submittedName>
</protein>
<dbReference type="EMBL" id="ANIZ01002062">
    <property type="protein sequence ID" value="ETI42804.1"/>
    <property type="molecule type" value="Genomic_DNA"/>
</dbReference>
<dbReference type="AlphaFoldDB" id="V9EU63"/>
<keyword evidence="2" id="KW-1185">Reference proteome</keyword>
<dbReference type="Proteomes" id="UP000018721">
    <property type="component" value="Unassembled WGS sequence"/>
</dbReference>
<organism evidence="1 2">
    <name type="scientific">Phytophthora nicotianae P1569</name>
    <dbReference type="NCBI Taxonomy" id="1317065"/>
    <lineage>
        <taxon>Eukaryota</taxon>
        <taxon>Sar</taxon>
        <taxon>Stramenopiles</taxon>
        <taxon>Oomycota</taxon>
        <taxon>Peronosporomycetes</taxon>
        <taxon>Peronosporales</taxon>
        <taxon>Peronosporaceae</taxon>
        <taxon>Phytophthora</taxon>
    </lineage>
</organism>
<comment type="caution">
    <text evidence="1">The sequence shown here is derived from an EMBL/GenBank/DDBJ whole genome shotgun (WGS) entry which is preliminary data.</text>
</comment>
<feature type="non-terminal residue" evidence="1">
    <location>
        <position position="1"/>
    </location>
</feature>
<name>V9EU63_PHYNI</name>
<dbReference type="HOGENOM" id="CLU_3194286_0_0_1"/>
<evidence type="ECO:0000313" key="2">
    <source>
        <dbReference type="Proteomes" id="UP000018721"/>
    </source>
</evidence>